<sequence>MGELKSSRKKTKCLLPVHTLAAGRFRDALLVKQDKSGLTSTPILYARSV</sequence>
<dbReference type="HOGENOM" id="CLU_3132757_0_0_5"/>
<organism evidence="1 2">
    <name type="scientific">Beijerinckia indica subsp. indica (strain ATCC 9039 / DSM 1715 / NCIMB 8712)</name>
    <dbReference type="NCBI Taxonomy" id="395963"/>
    <lineage>
        <taxon>Bacteria</taxon>
        <taxon>Pseudomonadati</taxon>
        <taxon>Pseudomonadota</taxon>
        <taxon>Alphaproteobacteria</taxon>
        <taxon>Hyphomicrobiales</taxon>
        <taxon>Beijerinckiaceae</taxon>
        <taxon>Beijerinckia</taxon>
    </lineage>
</organism>
<name>B2ICH9_BEII9</name>
<dbReference type="Proteomes" id="UP000001695">
    <property type="component" value="Chromosome"/>
</dbReference>
<evidence type="ECO:0000313" key="2">
    <source>
        <dbReference type="Proteomes" id="UP000001695"/>
    </source>
</evidence>
<proteinExistence type="predicted"/>
<dbReference type="STRING" id="395963.Bind_0212"/>
<accession>B2ICH9</accession>
<evidence type="ECO:0000313" key="1">
    <source>
        <dbReference type="EMBL" id="ACB93868.1"/>
    </source>
</evidence>
<dbReference type="EMBL" id="CP001016">
    <property type="protein sequence ID" value="ACB93868.1"/>
    <property type="molecule type" value="Genomic_DNA"/>
</dbReference>
<protein>
    <submittedName>
        <fullName evidence="1">Uncharacterized protein</fullName>
    </submittedName>
</protein>
<reference evidence="2" key="1">
    <citation type="submission" date="2008-03" db="EMBL/GenBank/DDBJ databases">
        <title>Complete sequence of chromosome of Beijerinckia indica subsp. indica ATCC 9039.</title>
        <authorList>
            <consortium name="US DOE Joint Genome Institute"/>
            <person name="Copeland A."/>
            <person name="Lucas S."/>
            <person name="Lapidus A."/>
            <person name="Glavina del Rio T."/>
            <person name="Dalin E."/>
            <person name="Tice H."/>
            <person name="Bruce D."/>
            <person name="Goodwin L."/>
            <person name="Pitluck S."/>
            <person name="LaButti K."/>
            <person name="Schmutz J."/>
            <person name="Larimer F."/>
            <person name="Land M."/>
            <person name="Hauser L."/>
            <person name="Kyrpides N."/>
            <person name="Mikhailova N."/>
            <person name="Dunfield P.F."/>
            <person name="Dedysh S.N."/>
            <person name="Liesack W."/>
            <person name="Saw J.H."/>
            <person name="Alam M."/>
            <person name="Chen Y."/>
            <person name="Murrell J.C."/>
            <person name="Richardson P."/>
        </authorList>
    </citation>
    <scope>NUCLEOTIDE SEQUENCE [LARGE SCALE GENOMIC DNA]</scope>
    <source>
        <strain evidence="2">ATCC 9039 / DSM 1715 / NCIMB 8712</strain>
    </source>
</reference>
<reference evidence="1 2" key="2">
    <citation type="journal article" date="2010" name="J. Bacteriol.">
        <title>Complete genome sequence of Beijerinckia indica subsp. indica.</title>
        <authorList>
            <person name="Tamas I."/>
            <person name="Dedysh S.N."/>
            <person name="Liesack W."/>
            <person name="Stott M.B."/>
            <person name="Alam M."/>
            <person name="Murrell J.C."/>
            <person name="Dunfield P.F."/>
        </authorList>
    </citation>
    <scope>NUCLEOTIDE SEQUENCE [LARGE SCALE GENOMIC DNA]</scope>
    <source>
        <strain evidence="2">ATCC 9039 / DSM 1715 / NCIMB 8712</strain>
    </source>
</reference>
<dbReference type="AlphaFoldDB" id="B2ICH9"/>
<dbReference type="KEGG" id="bid:Bind_0212"/>
<gene>
    <name evidence="1" type="ordered locus">Bind_0212</name>
</gene>
<keyword evidence="2" id="KW-1185">Reference proteome</keyword>